<dbReference type="FunFam" id="3.30.40.10:FF:000187">
    <property type="entry name" value="E3 ubiquitin-protein ligase ATL6"/>
    <property type="match status" value="1"/>
</dbReference>
<keyword evidence="5" id="KW-0808">Transferase</keyword>
<evidence type="ECO:0000256" key="2">
    <source>
        <dbReference type="ARBA" id="ARBA00004167"/>
    </source>
</evidence>
<reference evidence="17 18" key="1">
    <citation type="submission" date="2023-10" db="EMBL/GenBank/DDBJ databases">
        <title>Genome-Wide Identification Analysis in wild type Solanum Pinnatisectum Reveals Some Genes Defensing Phytophthora Infestans.</title>
        <authorList>
            <person name="Sun C."/>
        </authorList>
    </citation>
    <scope>NUCLEOTIDE SEQUENCE [LARGE SCALE GENOMIC DNA]</scope>
    <source>
        <strain evidence="17">LQN</strain>
        <tissue evidence="17">Leaf</tissue>
    </source>
</reference>
<evidence type="ECO:0000256" key="9">
    <source>
        <dbReference type="ARBA" id="ARBA00022786"/>
    </source>
</evidence>
<evidence type="ECO:0000256" key="7">
    <source>
        <dbReference type="ARBA" id="ARBA00022723"/>
    </source>
</evidence>
<accession>A0AAV9LUB9</accession>
<organism evidence="17 18">
    <name type="scientific">Solanum pinnatisectum</name>
    <name type="common">tansyleaf nightshade</name>
    <dbReference type="NCBI Taxonomy" id="50273"/>
    <lineage>
        <taxon>Eukaryota</taxon>
        <taxon>Viridiplantae</taxon>
        <taxon>Streptophyta</taxon>
        <taxon>Embryophyta</taxon>
        <taxon>Tracheophyta</taxon>
        <taxon>Spermatophyta</taxon>
        <taxon>Magnoliopsida</taxon>
        <taxon>eudicotyledons</taxon>
        <taxon>Gunneridae</taxon>
        <taxon>Pentapetalae</taxon>
        <taxon>asterids</taxon>
        <taxon>lamiids</taxon>
        <taxon>Solanales</taxon>
        <taxon>Solanaceae</taxon>
        <taxon>Solanoideae</taxon>
        <taxon>Solaneae</taxon>
        <taxon>Solanum</taxon>
    </lineage>
</organism>
<keyword evidence="8 14" id="KW-0863">Zinc-finger</keyword>
<dbReference type="PROSITE" id="PS50089">
    <property type="entry name" value="ZF_RING_2"/>
    <property type="match status" value="1"/>
</dbReference>
<keyword evidence="7" id="KW-0479">Metal-binding</keyword>
<keyword evidence="10" id="KW-0862">Zinc</keyword>
<dbReference type="PANTHER" id="PTHR14155:SF609">
    <property type="entry name" value="RING-H2 FINGER PROTEIN ATL29-LIKE"/>
    <property type="match status" value="1"/>
</dbReference>
<sequence length="293" mass="33339">MLTSSIQNSSSPSPLPSLPPLSYSAPPLIITFIVFLVLFIIFFTIFFCRCFMQHILDSWYITVAGYPICPTKNDKGLDPLIIQSFPTFIYSSVQDYGEGKFGIECAICLVEFVDNSFIRLLTCNHVFHQECIDYWLKSHKTCPVCRANLDSVQCTKHQSCMESRRQSTSNEGESSENTCNMIINYENIIYNDEKGCNSGTTTTMTPSTERVELRENGEKFTRSRSTGHSIIIIRENEDRFTMRLPQHVIKAKNMKGHNTMRSCINFGEMNSKTISGNCRFGEVLKLSSFLDKV</sequence>
<keyword evidence="11 15" id="KW-1133">Transmembrane helix</keyword>
<evidence type="ECO:0000256" key="1">
    <source>
        <dbReference type="ARBA" id="ARBA00000900"/>
    </source>
</evidence>
<keyword evidence="18" id="KW-1185">Reference proteome</keyword>
<dbReference type="AlphaFoldDB" id="A0AAV9LUB9"/>
<dbReference type="InterPro" id="IPR013083">
    <property type="entry name" value="Znf_RING/FYVE/PHD"/>
</dbReference>
<feature type="domain" description="RING-type" evidence="16">
    <location>
        <begin position="105"/>
        <end position="146"/>
    </location>
</feature>
<keyword evidence="9" id="KW-0833">Ubl conjugation pathway</keyword>
<evidence type="ECO:0000256" key="13">
    <source>
        <dbReference type="ARBA" id="ARBA00024209"/>
    </source>
</evidence>
<keyword evidence="12 15" id="KW-0472">Membrane</keyword>
<evidence type="ECO:0000256" key="3">
    <source>
        <dbReference type="ARBA" id="ARBA00004906"/>
    </source>
</evidence>
<evidence type="ECO:0000256" key="14">
    <source>
        <dbReference type="PROSITE-ProRule" id="PRU00175"/>
    </source>
</evidence>
<dbReference type="Pfam" id="PF13639">
    <property type="entry name" value="zf-RING_2"/>
    <property type="match status" value="1"/>
</dbReference>
<evidence type="ECO:0000256" key="15">
    <source>
        <dbReference type="SAM" id="Phobius"/>
    </source>
</evidence>
<dbReference type="EC" id="2.3.2.27" evidence="4"/>
<dbReference type="GO" id="GO:0016020">
    <property type="term" value="C:membrane"/>
    <property type="evidence" value="ECO:0007669"/>
    <property type="project" value="UniProtKB-SubCell"/>
</dbReference>
<evidence type="ECO:0000256" key="6">
    <source>
        <dbReference type="ARBA" id="ARBA00022692"/>
    </source>
</evidence>
<dbReference type="EMBL" id="JAWPEI010000004">
    <property type="protein sequence ID" value="KAK4729308.1"/>
    <property type="molecule type" value="Genomic_DNA"/>
</dbReference>
<dbReference type="Gene3D" id="3.30.40.10">
    <property type="entry name" value="Zinc/RING finger domain, C3HC4 (zinc finger)"/>
    <property type="match status" value="1"/>
</dbReference>
<dbReference type="InterPro" id="IPR001841">
    <property type="entry name" value="Znf_RING"/>
</dbReference>
<evidence type="ECO:0000256" key="5">
    <source>
        <dbReference type="ARBA" id="ARBA00022679"/>
    </source>
</evidence>
<evidence type="ECO:0000256" key="8">
    <source>
        <dbReference type="ARBA" id="ARBA00022771"/>
    </source>
</evidence>
<comment type="caution">
    <text evidence="17">The sequence shown here is derived from an EMBL/GenBank/DDBJ whole genome shotgun (WGS) entry which is preliminary data.</text>
</comment>
<dbReference type="InterPro" id="IPR053238">
    <property type="entry name" value="RING-H2_zinc_finger"/>
</dbReference>
<dbReference type="PANTHER" id="PTHR14155">
    <property type="entry name" value="RING FINGER DOMAIN-CONTAINING"/>
    <property type="match status" value="1"/>
</dbReference>
<comment type="subcellular location">
    <subcellularLocation>
        <location evidence="2">Membrane</location>
        <topology evidence="2">Single-pass membrane protein</topology>
    </subcellularLocation>
</comment>
<comment type="catalytic activity">
    <reaction evidence="1">
        <text>S-ubiquitinyl-[E2 ubiquitin-conjugating enzyme]-L-cysteine + [acceptor protein]-L-lysine = [E2 ubiquitin-conjugating enzyme]-L-cysteine + N(6)-ubiquitinyl-[acceptor protein]-L-lysine.</text>
        <dbReference type="EC" id="2.3.2.27"/>
    </reaction>
</comment>
<evidence type="ECO:0000256" key="11">
    <source>
        <dbReference type="ARBA" id="ARBA00022989"/>
    </source>
</evidence>
<gene>
    <name evidence="17" type="ORF">R3W88_022296</name>
</gene>
<evidence type="ECO:0000313" key="18">
    <source>
        <dbReference type="Proteomes" id="UP001311915"/>
    </source>
</evidence>
<evidence type="ECO:0000259" key="16">
    <source>
        <dbReference type="PROSITE" id="PS50089"/>
    </source>
</evidence>
<dbReference type="SMART" id="SM00184">
    <property type="entry name" value="RING"/>
    <property type="match status" value="1"/>
</dbReference>
<name>A0AAV9LUB9_9SOLN</name>
<comment type="similarity">
    <text evidence="13">Belongs to the RING-type zinc finger family. ATL subfamily.</text>
</comment>
<feature type="transmembrane region" description="Helical" evidence="15">
    <location>
        <begin position="28"/>
        <end position="48"/>
    </location>
</feature>
<keyword evidence="6 15" id="KW-0812">Transmembrane</keyword>
<proteinExistence type="inferred from homology"/>
<comment type="pathway">
    <text evidence="3">Protein modification; protein ubiquitination.</text>
</comment>
<dbReference type="Proteomes" id="UP001311915">
    <property type="component" value="Unassembled WGS sequence"/>
</dbReference>
<protein>
    <recommendedName>
        <fullName evidence="4">RING-type E3 ubiquitin transferase</fullName>
        <ecNumber evidence="4">2.3.2.27</ecNumber>
    </recommendedName>
</protein>
<evidence type="ECO:0000256" key="12">
    <source>
        <dbReference type="ARBA" id="ARBA00023136"/>
    </source>
</evidence>
<dbReference type="SUPFAM" id="SSF57850">
    <property type="entry name" value="RING/U-box"/>
    <property type="match status" value="1"/>
</dbReference>
<dbReference type="GO" id="GO:0008270">
    <property type="term" value="F:zinc ion binding"/>
    <property type="evidence" value="ECO:0007669"/>
    <property type="project" value="UniProtKB-KW"/>
</dbReference>
<evidence type="ECO:0000256" key="4">
    <source>
        <dbReference type="ARBA" id="ARBA00012483"/>
    </source>
</evidence>
<evidence type="ECO:0000256" key="10">
    <source>
        <dbReference type="ARBA" id="ARBA00022833"/>
    </source>
</evidence>
<evidence type="ECO:0000313" key="17">
    <source>
        <dbReference type="EMBL" id="KAK4729308.1"/>
    </source>
</evidence>
<dbReference type="CDD" id="cd16454">
    <property type="entry name" value="RING-H2_PA-TM-RING"/>
    <property type="match status" value="1"/>
</dbReference>
<dbReference type="GO" id="GO:0061630">
    <property type="term" value="F:ubiquitin protein ligase activity"/>
    <property type="evidence" value="ECO:0007669"/>
    <property type="project" value="UniProtKB-EC"/>
</dbReference>